<evidence type="ECO:0000313" key="2">
    <source>
        <dbReference type="Proteomes" id="UP000257144"/>
    </source>
</evidence>
<dbReference type="AlphaFoldDB" id="A0A3D8GMQ8"/>
<dbReference type="Pfam" id="PF09580">
    <property type="entry name" value="Spore_YhcN_YlaJ"/>
    <property type="match status" value="1"/>
</dbReference>
<organism evidence="1 2">
    <name type="scientific">Neobacillus piezotolerans</name>
    <dbReference type="NCBI Taxonomy" id="2259171"/>
    <lineage>
        <taxon>Bacteria</taxon>
        <taxon>Bacillati</taxon>
        <taxon>Bacillota</taxon>
        <taxon>Bacilli</taxon>
        <taxon>Bacillales</taxon>
        <taxon>Bacillaceae</taxon>
        <taxon>Neobacillus</taxon>
    </lineage>
</organism>
<gene>
    <name evidence="1" type="ORF">DRW41_17855</name>
</gene>
<proteinExistence type="predicted"/>
<dbReference type="InterPro" id="IPR019076">
    <property type="entry name" value="Spore_lipoprot_YhcN/YlaJ-like"/>
</dbReference>
<keyword evidence="2" id="KW-1185">Reference proteome</keyword>
<dbReference type="PROSITE" id="PS51257">
    <property type="entry name" value="PROKAR_LIPOPROTEIN"/>
    <property type="match status" value="1"/>
</dbReference>
<dbReference type="RefSeq" id="WP_115453381.1">
    <property type="nucleotide sequence ID" value="NZ_QNQT01000009.1"/>
</dbReference>
<protein>
    <submittedName>
        <fullName evidence="1">Sporulation protein</fullName>
    </submittedName>
</protein>
<dbReference type="EMBL" id="QNQT01000009">
    <property type="protein sequence ID" value="RDU35597.1"/>
    <property type="molecule type" value="Genomic_DNA"/>
</dbReference>
<sequence length="156" mass="17741">MKKTLVVTTAIFTILAGTGCQGRDDTARSRLALMKTTNPEPVQTQHSNSNVSEEAVKKAVAKMPELYDVAVVKGKKDILVAYKVRHMHRFRMKAIEKKVTKKLEKKYPDANFMVSSDYKIFLEATRLRDEVKRGKMSGKEAEGRLQQIIKLQQEKT</sequence>
<evidence type="ECO:0000313" key="1">
    <source>
        <dbReference type="EMBL" id="RDU35597.1"/>
    </source>
</evidence>
<comment type="caution">
    <text evidence="1">The sequence shown here is derived from an EMBL/GenBank/DDBJ whole genome shotgun (WGS) entry which is preliminary data.</text>
</comment>
<accession>A0A3D8GMQ8</accession>
<name>A0A3D8GMQ8_9BACI</name>
<reference evidence="1 2" key="1">
    <citation type="submission" date="2018-07" db="EMBL/GenBank/DDBJ databases">
        <title>Bacillus sp. YLB-04 draft genome sequence.</title>
        <authorList>
            <person name="Yu L."/>
            <person name="Tang X."/>
        </authorList>
    </citation>
    <scope>NUCLEOTIDE SEQUENCE [LARGE SCALE GENOMIC DNA]</scope>
    <source>
        <strain evidence="1 2">YLB-04</strain>
    </source>
</reference>
<dbReference type="OrthoDB" id="2969307at2"/>
<dbReference type="Proteomes" id="UP000257144">
    <property type="component" value="Unassembled WGS sequence"/>
</dbReference>